<sequence length="287" mass="33069">MPLAEVIFQALDISRYFAFAAVTIAIYDWILLLKEEVKLLGGARMSLGKILFYLTRVTTIPGLIHGVYTLSPLRPRLNQNCLLSIFLSYWLLTLRVVALYQRNRIAKIILYFSLISCYLIAFGALLSCLHELSKNATYVPLVDVCMPAGLNSRISIVFEAPLVFEIIMFAALIYRAVTDLKFQGSLTMLPLFRVLYRDGILFFVIMTSTRIWNIYKYSERPVYEALEGLYIMWSIVCVLSCRVYINIVYAARTPQQHGSRSRWDSMQDNGYSLWELTPRKRSDSTYI</sequence>
<feature type="domain" description="DUF6533" evidence="2">
    <location>
        <begin position="16"/>
        <end position="60"/>
    </location>
</feature>
<keyword evidence="1" id="KW-0812">Transmembrane</keyword>
<protein>
    <recommendedName>
        <fullName evidence="2">DUF6533 domain-containing protein</fullName>
    </recommendedName>
</protein>
<evidence type="ECO:0000256" key="1">
    <source>
        <dbReference type="SAM" id="Phobius"/>
    </source>
</evidence>
<dbReference type="OMA" id="ISCYLIA"/>
<feature type="transmembrane region" description="Helical" evidence="1">
    <location>
        <begin position="82"/>
        <end position="101"/>
    </location>
</feature>
<evidence type="ECO:0000313" key="4">
    <source>
        <dbReference type="Proteomes" id="UP000007148"/>
    </source>
</evidence>
<evidence type="ECO:0000259" key="2">
    <source>
        <dbReference type="Pfam" id="PF20151"/>
    </source>
</evidence>
<evidence type="ECO:0000313" key="3">
    <source>
        <dbReference type="EMBL" id="CCA72894.1"/>
    </source>
</evidence>
<feature type="transmembrane region" description="Helical" evidence="1">
    <location>
        <begin position="6"/>
        <end position="30"/>
    </location>
</feature>
<name>G4TNJ3_SERID</name>
<keyword evidence="1" id="KW-1133">Transmembrane helix</keyword>
<organism evidence="3 4">
    <name type="scientific">Serendipita indica (strain DSM 11827)</name>
    <name type="common">Root endophyte fungus</name>
    <name type="synonym">Piriformospora indica</name>
    <dbReference type="NCBI Taxonomy" id="1109443"/>
    <lineage>
        <taxon>Eukaryota</taxon>
        <taxon>Fungi</taxon>
        <taxon>Dikarya</taxon>
        <taxon>Basidiomycota</taxon>
        <taxon>Agaricomycotina</taxon>
        <taxon>Agaricomycetes</taxon>
        <taxon>Sebacinales</taxon>
        <taxon>Serendipitaceae</taxon>
        <taxon>Serendipita</taxon>
    </lineage>
</organism>
<dbReference type="EMBL" id="CAFZ01000189">
    <property type="protein sequence ID" value="CCA72894.1"/>
    <property type="molecule type" value="Genomic_DNA"/>
</dbReference>
<proteinExistence type="predicted"/>
<feature type="transmembrane region" description="Helical" evidence="1">
    <location>
        <begin position="230"/>
        <end position="251"/>
    </location>
</feature>
<keyword evidence="4" id="KW-1185">Reference proteome</keyword>
<dbReference type="HOGENOM" id="CLU_035509_1_3_1"/>
<dbReference type="Proteomes" id="UP000007148">
    <property type="component" value="Unassembled WGS sequence"/>
</dbReference>
<dbReference type="OrthoDB" id="3251775at2759"/>
<feature type="transmembrane region" description="Helical" evidence="1">
    <location>
        <begin position="152"/>
        <end position="174"/>
    </location>
</feature>
<keyword evidence="1" id="KW-0472">Membrane</keyword>
<feature type="transmembrane region" description="Helical" evidence="1">
    <location>
        <begin position="50"/>
        <end position="70"/>
    </location>
</feature>
<feature type="transmembrane region" description="Helical" evidence="1">
    <location>
        <begin position="108"/>
        <end position="132"/>
    </location>
</feature>
<dbReference type="AlphaFoldDB" id="G4TNJ3"/>
<feature type="transmembrane region" description="Helical" evidence="1">
    <location>
        <begin position="195"/>
        <end position="215"/>
    </location>
</feature>
<dbReference type="InterPro" id="IPR045340">
    <property type="entry name" value="DUF6533"/>
</dbReference>
<reference evidence="3 4" key="1">
    <citation type="journal article" date="2011" name="PLoS Pathog.">
        <title>Endophytic Life Strategies Decoded by Genome and Transcriptome Analyses of the Mutualistic Root Symbiont Piriformospora indica.</title>
        <authorList>
            <person name="Zuccaro A."/>
            <person name="Lahrmann U."/>
            <person name="Guldener U."/>
            <person name="Langen G."/>
            <person name="Pfiffi S."/>
            <person name="Biedenkopf D."/>
            <person name="Wong P."/>
            <person name="Samans B."/>
            <person name="Grimm C."/>
            <person name="Basiewicz M."/>
            <person name="Murat C."/>
            <person name="Martin F."/>
            <person name="Kogel K.H."/>
        </authorList>
    </citation>
    <scope>NUCLEOTIDE SEQUENCE [LARGE SCALE GENOMIC DNA]</scope>
    <source>
        <strain evidence="3 4">DSM 11827</strain>
    </source>
</reference>
<comment type="caution">
    <text evidence="3">The sequence shown here is derived from an EMBL/GenBank/DDBJ whole genome shotgun (WGS) entry which is preliminary data.</text>
</comment>
<dbReference type="Pfam" id="PF20151">
    <property type="entry name" value="DUF6533"/>
    <property type="match status" value="1"/>
</dbReference>
<dbReference type="InParanoid" id="G4TNJ3"/>
<gene>
    <name evidence="3" type="ORF">PIIN_06830</name>
</gene>
<accession>G4TNJ3</accession>